<accession>A0AA35S2C5</accession>
<dbReference type="InterPro" id="IPR002013">
    <property type="entry name" value="SAC_dom"/>
</dbReference>
<feature type="region of interest" description="Disordered" evidence="1">
    <location>
        <begin position="582"/>
        <end position="619"/>
    </location>
</feature>
<dbReference type="GO" id="GO:0043812">
    <property type="term" value="F:phosphatidylinositol-4-phosphate phosphatase activity"/>
    <property type="evidence" value="ECO:0007669"/>
    <property type="project" value="TreeGrafter"/>
</dbReference>
<dbReference type="PANTHER" id="PTHR45662">
    <property type="entry name" value="PHOSPHATIDYLINOSITIDE PHOSPHATASE SAC1"/>
    <property type="match status" value="1"/>
</dbReference>
<reference evidence="3" key="1">
    <citation type="submission" date="2023-03" db="EMBL/GenBank/DDBJ databases">
        <authorList>
            <person name="Steffen K."/>
            <person name="Cardenas P."/>
        </authorList>
    </citation>
    <scope>NUCLEOTIDE SEQUENCE</scope>
</reference>
<evidence type="ECO:0000256" key="1">
    <source>
        <dbReference type="SAM" id="MobiDB-lite"/>
    </source>
</evidence>
<evidence type="ECO:0000313" key="4">
    <source>
        <dbReference type="Proteomes" id="UP001174909"/>
    </source>
</evidence>
<sequence length="619" mass="68854">MDCLDRTNVVQTAFCKEVLQSVLQKLGIIPFDEHLSGAMLTTYKLMWANNGDCISRQYTGTAAMKGDLTRYGERKFSGMMKDGYNSAHRYYQNLFRDSYRQVLIDLMQGVPHSEAFSSLPPSLRGKGGGEEEEEEEAVEEELWSLDREQAIAEMVQLCREELFPTKTLTVVGWALVEAAGYSFVEGSRKEEDCVVLQCREQNQLCMASYNVEDDQVNCFIRIPMEKVKKIVIGPLGTILRSSQKRLHMRLYYTLMDSRQCYFTLKTVNFTSMEEDRDILLSIASTLSSICTNILVQEQKLTKKKGPVHQGVIYLVMPKELAWEETLLSRTNKAKGGDGGDSVEEGEMWEEEEEEEDEREQSLSMPASPTLPKRPVPTRRIQRLRSQSFDDIISSVNNEDSLSPPPSITTADHDHPGGHVSARNFAFETMPPLNSGSDSGTEPLPRRGLGTVYDHTHLISSQPEMVSSEPSSSSSRGEGGGRLNQLRGKLLGRVRRGQGQQKTHQSLEVPLRQIRPHRDHIPSDGGPDIGGTGDSATVEETITAAPPSSQPQQGSQVTNRLLAVGQRFRNAPPSLLRRMGVVGGGSDQHHVTQAPPPVLQHNDVANESARRKSNSNIISL</sequence>
<dbReference type="EMBL" id="CASHTH010001942">
    <property type="protein sequence ID" value="CAI8022153.1"/>
    <property type="molecule type" value="Genomic_DNA"/>
</dbReference>
<dbReference type="PROSITE" id="PS50275">
    <property type="entry name" value="SAC"/>
    <property type="match status" value="1"/>
</dbReference>
<evidence type="ECO:0000259" key="2">
    <source>
        <dbReference type="PROSITE" id="PS50275"/>
    </source>
</evidence>
<feature type="region of interest" description="Disordered" evidence="1">
    <location>
        <begin position="459"/>
        <end position="483"/>
    </location>
</feature>
<dbReference type="PANTHER" id="PTHR45662:SF8">
    <property type="entry name" value="PHOSPHATIDYLINOSITIDE PHOSPHATASE SAC2"/>
    <property type="match status" value="1"/>
</dbReference>
<protein>
    <submittedName>
        <fullName evidence="3">Phosphatidylinositide phosphatase SAC2</fullName>
    </submittedName>
</protein>
<name>A0AA35S2C5_GEOBA</name>
<feature type="domain" description="SAC" evidence="2">
    <location>
        <begin position="1"/>
        <end position="60"/>
    </location>
</feature>
<comment type="caution">
    <text evidence="3">The sequence shown here is derived from an EMBL/GenBank/DDBJ whole genome shotgun (WGS) entry which is preliminary data.</text>
</comment>
<dbReference type="InterPro" id="IPR022158">
    <property type="entry name" value="Inositol_phosphatase"/>
</dbReference>
<dbReference type="GO" id="GO:0045334">
    <property type="term" value="C:clathrin-coated endocytic vesicle"/>
    <property type="evidence" value="ECO:0007669"/>
    <property type="project" value="TreeGrafter"/>
</dbReference>
<dbReference type="GO" id="GO:0046856">
    <property type="term" value="P:phosphatidylinositol dephosphorylation"/>
    <property type="evidence" value="ECO:0007669"/>
    <property type="project" value="TreeGrafter"/>
</dbReference>
<dbReference type="GO" id="GO:2001135">
    <property type="term" value="P:regulation of endocytic recycling"/>
    <property type="evidence" value="ECO:0007669"/>
    <property type="project" value="TreeGrafter"/>
</dbReference>
<feature type="region of interest" description="Disordered" evidence="1">
    <location>
        <begin position="117"/>
        <end position="138"/>
    </location>
</feature>
<dbReference type="Pfam" id="PF12456">
    <property type="entry name" value="hSac2"/>
    <property type="match status" value="1"/>
</dbReference>
<feature type="region of interest" description="Disordered" evidence="1">
    <location>
        <begin position="330"/>
        <end position="380"/>
    </location>
</feature>
<organism evidence="3 4">
    <name type="scientific">Geodia barretti</name>
    <name type="common">Barrett's horny sponge</name>
    <dbReference type="NCBI Taxonomy" id="519541"/>
    <lineage>
        <taxon>Eukaryota</taxon>
        <taxon>Metazoa</taxon>
        <taxon>Porifera</taxon>
        <taxon>Demospongiae</taxon>
        <taxon>Heteroscleromorpha</taxon>
        <taxon>Tetractinellida</taxon>
        <taxon>Astrophorina</taxon>
        <taxon>Geodiidae</taxon>
        <taxon>Geodia</taxon>
    </lineage>
</organism>
<dbReference type="Proteomes" id="UP001174909">
    <property type="component" value="Unassembled WGS sequence"/>
</dbReference>
<feature type="compositionally biased region" description="Low complexity" evidence="1">
    <location>
        <begin position="459"/>
        <end position="474"/>
    </location>
</feature>
<proteinExistence type="predicted"/>
<feature type="region of interest" description="Disordered" evidence="1">
    <location>
        <begin position="394"/>
        <end position="447"/>
    </location>
</feature>
<feature type="compositionally biased region" description="Acidic residues" evidence="1">
    <location>
        <begin position="340"/>
        <end position="358"/>
    </location>
</feature>
<feature type="region of interest" description="Disordered" evidence="1">
    <location>
        <begin position="514"/>
        <end position="534"/>
    </location>
</feature>
<keyword evidence="4" id="KW-1185">Reference proteome</keyword>
<gene>
    <name evidence="3" type="ORF">GBAR_LOCUS13029</name>
</gene>
<dbReference type="AlphaFoldDB" id="A0AA35S2C5"/>
<evidence type="ECO:0000313" key="3">
    <source>
        <dbReference type="EMBL" id="CAI8022153.1"/>
    </source>
</evidence>
<dbReference type="GO" id="GO:0005769">
    <property type="term" value="C:early endosome"/>
    <property type="evidence" value="ECO:0007669"/>
    <property type="project" value="TreeGrafter"/>
</dbReference>